<feature type="domain" description="BACON" evidence="6">
    <location>
        <begin position="73"/>
        <end position="118"/>
    </location>
</feature>
<name>F4KK84_PORAD</name>
<dbReference type="InterPro" id="IPR013783">
    <property type="entry name" value="Ig-like_fold"/>
</dbReference>
<dbReference type="HOGENOM" id="CLU_509822_0_0_10"/>
<keyword evidence="9" id="KW-1185">Reference proteome</keyword>
<evidence type="ECO:0000256" key="5">
    <source>
        <dbReference type="SAM" id="SignalP"/>
    </source>
</evidence>
<keyword evidence="3" id="KW-0378">Hydrolase</keyword>
<evidence type="ECO:0008006" key="10">
    <source>
        <dbReference type="Google" id="ProtNLM"/>
    </source>
</evidence>
<keyword evidence="3" id="KW-0788">Thiol protease</keyword>
<evidence type="ECO:0000256" key="2">
    <source>
        <dbReference type="ARBA" id="ARBA00022670"/>
    </source>
</evidence>
<sequence>MKTLNKLATRRLLLAILSITTLLAVTSCKDEMDYYEQPYVTLSPTFTDNTIPFKQNGGTQQLTIETNRRFSITFGEGAEWVSATPMEATEGTHQITITALPNRGEDAREAQMIIKTSTTQHVYLIMQLGSTGKGITYTSLAEIAKLGEGLDRNGKTIDQDLRIRATVTTHAETKQFPFAGFHYIQDAEGNALVLTVPKGEDPLKFGDEVTAKLKGAKISNFNGTIQLQVSHAQMSIVPNKPIEPIETTLAEVITGKHPNQYVRVKEVQFVQTDVPFFDPASTYSSTRREITDKSGKKTNVEIWKTATFRDEKIPSGSGSITAVVTVNKTFFNLRPTLRSDIKLDQPRFDVGGGTQPDPNTQDNLYGVDLSQTARAIPFADDFSKGGEDKKDFKLPGWLNKALVGGRKFQKRSFSDVHYAQANAFGSADPENKCVLVTPRLQMKAGSSYTVDLTYSTGHTNGATLTIQQLDKDGKLVKTLEVINDQSSPSGYGNQHYKKSYTITGSADAGYIAVLYAAKAPDHTTTYQVEALTVK</sequence>
<evidence type="ECO:0000313" key="8">
    <source>
        <dbReference type="EMBL" id="AEE12809.1"/>
    </source>
</evidence>
<reference evidence="9" key="1">
    <citation type="submission" date="2011-04" db="EMBL/GenBank/DDBJ databases">
        <title>The complete genome of Porphyromonas asaccharolytica DSM 20707.</title>
        <authorList>
            <person name="Lucas S."/>
            <person name="Han J."/>
            <person name="Lapidus A."/>
            <person name="Bruce D."/>
            <person name="Goodwin L."/>
            <person name="Pitluck S."/>
            <person name="Peters L."/>
            <person name="Kyrpides N."/>
            <person name="Mavromatis K."/>
            <person name="Ivanova N."/>
            <person name="Ovchinnikova G."/>
            <person name="Pagani I."/>
            <person name="Lu M."/>
            <person name="Detter J.C."/>
            <person name="Tapia R."/>
            <person name="Han C."/>
            <person name="Land M."/>
            <person name="Hauser L."/>
            <person name="Markowitz V."/>
            <person name="Cheng J.-F."/>
            <person name="Hugenholtz P."/>
            <person name="Woyke T."/>
            <person name="Wu D."/>
            <person name="Gronow S."/>
            <person name="Wellnitz S."/>
            <person name="Brambilla E."/>
            <person name="Klenk H.-P."/>
            <person name="Eisen J.A."/>
        </authorList>
    </citation>
    <scope>NUCLEOTIDE SEQUENCE [LARGE SCALE GENOMIC DNA]</scope>
    <source>
        <strain evidence="9">ATCC 25260 / DSM 20707 / VPI 4198</strain>
    </source>
</reference>
<dbReference type="InterPro" id="IPR024361">
    <property type="entry name" value="BACON"/>
</dbReference>
<dbReference type="Proteomes" id="UP000006545">
    <property type="component" value="Chromosome"/>
</dbReference>
<dbReference type="GO" id="GO:0006508">
    <property type="term" value="P:proteolysis"/>
    <property type="evidence" value="ECO:0007669"/>
    <property type="project" value="UniProtKB-KW"/>
</dbReference>
<dbReference type="OrthoDB" id="1013788at2"/>
<feature type="signal peptide" evidence="5">
    <location>
        <begin position="1"/>
        <end position="24"/>
    </location>
</feature>
<proteinExistence type="inferred from homology"/>
<dbReference type="PROSITE" id="PS51257">
    <property type="entry name" value="PROKAR_LIPOPROTEIN"/>
    <property type="match status" value="1"/>
</dbReference>
<dbReference type="KEGG" id="pah:Poras_0866"/>
<dbReference type="STRING" id="879243.Poras_0866"/>
<evidence type="ECO:0000259" key="6">
    <source>
        <dbReference type="Pfam" id="PF13004"/>
    </source>
</evidence>
<feature type="domain" description="DUF5689" evidence="7">
    <location>
        <begin position="138"/>
        <end position="341"/>
    </location>
</feature>
<dbReference type="GO" id="GO:0008234">
    <property type="term" value="F:cysteine-type peptidase activity"/>
    <property type="evidence" value="ECO:0007669"/>
    <property type="project" value="UniProtKB-KW"/>
</dbReference>
<dbReference type="EMBL" id="CP002689">
    <property type="protein sequence ID" value="AEE12809.1"/>
    <property type="molecule type" value="Genomic_DNA"/>
</dbReference>
<dbReference type="CDD" id="cd14948">
    <property type="entry name" value="BACON"/>
    <property type="match status" value="1"/>
</dbReference>
<dbReference type="AlphaFoldDB" id="F4KK84"/>
<evidence type="ECO:0000256" key="3">
    <source>
        <dbReference type="ARBA" id="ARBA00022807"/>
    </source>
</evidence>
<dbReference type="InterPro" id="IPR043744">
    <property type="entry name" value="DUF5689"/>
</dbReference>
<evidence type="ECO:0000313" key="9">
    <source>
        <dbReference type="Proteomes" id="UP000006545"/>
    </source>
</evidence>
<dbReference type="eggNOG" id="ENOG502ZR67">
    <property type="taxonomic scope" value="Bacteria"/>
</dbReference>
<dbReference type="Gene3D" id="2.60.40.10">
    <property type="entry name" value="Immunoglobulins"/>
    <property type="match status" value="1"/>
</dbReference>
<evidence type="ECO:0000259" key="7">
    <source>
        <dbReference type="Pfam" id="PF18942"/>
    </source>
</evidence>
<dbReference type="RefSeq" id="WP_013760309.1">
    <property type="nucleotide sequence ID" value="NC_015501.1"/>
</dbReference>
<protein>
    <recommendedName>
        <fullName evidence="10">BACON domain-containing protein</fullName>
    </recommendedName>
</protein>
<comment type="similarity">
    <text evidence="1">Belongs to the peptidase C25 family.</text>
</comment>
<feature type="chain" id="PRO_5003309878" description="BACON domain-containing protein" evidence="5">
    <location>
        <begin position="25"/>
        <end position="534"/>
    </location>
</feature>
<keyword evidence="5" id="KW-0732">Signal</keyword>
<evidence type="ECO:0000256" key="1">
    <source>
        <dbReference type="ARBA" id="ARBA00006067"/>
    </source>
</evidence>
<keyword evidence="2" id="KW-0645">Protease</keyword>
<organism evidence="8 9">
    <name type="scientific">Porphyromonas asaccharolytica (strain ATCC 25260 / DSM 20707 / BCRC 10618 / CCUG 7834 / JCM 6326 / LMG 13178 / VPI 4198 / B440)</name>
    <name type="common">Bacteroides asaccharolyticus</name>
    <dbReference type="NCBI Taxonomy" id="879243"/>
    <lineage>
        <taxon>Bacteria</taxon>
        <taxon>Pseudomonadati</taxon>
        <taxon>Bacteroidota</taxon>
        <taxon>Bacteroidia</taxon>
        <taxon>Bacteroidales</taxon>
        <taxon>Porphyromonadaceae</taxon>
        <taxon>Porphyromonas</taxon>
    </lineage>
</organism>
<evidence type="ECO:0000256" key="4">
    <source>
        <dbReference type="ARBA" id="ARBA00023026"/>
    </source>
</evidence>
<gene>
    <name evidence="8" type="ordered locus">Poras_0866</name>
</gene>
<keyword evidence="4" id="KW-0843">Virulence</keyword>
<dbReference type="NCBIfam" id="NF038128">
    <property type="entry name" value="choice_anch_J"/>
    <property type="match status" value="1"/>
</dbReference>
<dbReference type="Pfam" id="PF13004">
    <property type="entry name" value="BACON"/>
    <property type="match status" value="1"/>
</dbReference>
<dbReference type="Pfam" id="PF18942">
    <property type="entry name" value="DUF5689"/>
    <property type="match status" value="1"/>
</dbReference>
<accession>F4KK84</accession>